<evidence type="ECO:0000256" key="2">
    <source>
        <dbReference type="ARBA" id="ARBA00022621"/>
    </source>
</evidence>
<keyword evidence="2" id="KW-0813">Transport</keyword>
<dbReference type="GO" id="GO:0005344">
    <property type="term" value="F:oxygen carrier activity"/>
    <property type="evidence" value="ECO:0007669"/>
    <property type="project" value="UniProtKB-KW"/>
</dbReference>
<evidence type="ECO:0000256" key="4">
    <source>
        <dbReference type="ARBA" id="ARBA00023004"/>
    </source>
</evidence>
<proteinExistence type="inferred from homology"/>
<dbReference type="SUPFAM" id="SSF47188">
    <property type="entry name" value="Hemerythrin-like"/>
    <property type="match status" value="1"/>
</dbReference>
<dbReference type="InterPro" id="IPR050669">
    <property type="entry name" value="Hemerythrin"/>
</dbReference>
<comment type="similarity">
    <text evidence="1">Belongs to the hemerythrin family.</text>
</comment>
<keyword evidence="4" id="KW-0408">Iron</keyword>
<dbReference type="InterPro" id="IPR012312">
    <property type="entry name" value="Hemerythrin-like"/>
</dbReference>
<dbReference type="EMBL" id="FLYE01000011">
    <property type="protein sequence ID" value="SCA56143.1"/>
    <property type="molecule type" value="Genomic_DNA"/>
</dbReference>
<evidence type="ECO:0000313" key="7">
    <source>
        <dbReference type="Proteomes" id="UP000231658"/>
    </source>
</evidence>
<protein>
    <submittedName>
        <fullName evidence="6">Putative Hemerythrin-like metal-binding protein</fullName>
    </submittedName>
</protein>
<dbReference type="Gene3D" id="1.20.120.50">
    <property type="entry name" value="Hemerythrin-like"/>
    <property type="match status" value="1"/>
</dbReference>
<evidence type="ECO:0000313" key="6">
    <source>
        <dbReference type="EMBL" id="SCA56143.1"/>
    </source>
</evidence>
<dbReference type="InterPro" id="IPR035938">
    <property type="entry name" value="Hemerythrin-like_sf"/>
</dbReference>
<evidence type="ECO:0000259" key="5">
    <source>
        <dbReference type="Pfam" id="PF01814"/>
    </source>
</evidence>
<evidence type="ECO:0000256" key="1">
    <source>
        <dbReference type="ARBA" id="ARBA00010587"/>
    </source>
</evidence>
<dbReference type="CDD" id="cd12107">
    <property type="entry name" value="Hemerythrin"/>
    <property type="match status" value="1"/>
</dbReference>
<dbReference type="PANTHER" id="PTHR37164:SF1">
    <property type="entry name" value="BACTERIOHEMERYTHRIN"/>
    <property type="match status" value="1"/>
</dbReference>
<dbReference type="NCBIfam" id="TIGR02481">
    <property type="entry name" value="hemeryth_dom"/>
    <property type="match status" value="1"/>
</dbReference>
<evidence type="ECO:0000256" key="3">
    <source>
        <dbReference type="ARBA" id="ARBA00022723"/>
    </source>
</evidence>
<keyword evidence="2" id="KW-0561">Oxygen transport</keyword>
<dbReference type="Pfam" id="PF01814">
    <property type="entry name" value="Hemerythrin"/>
    <property type="match status" value="1"/>
</dbReference>
<dbReference type="PROSITE" id="PS00550">
    <property type="entry name" value="HEMERYTHRINS"/>
    <property type="match status" value="1"/>
</dbReference>
<accession>A0A1C3RFR5</accession>
<keyword evidence="7" id="KW-1185">Reference proteome</keyword>
<dbReference type="AlphaFoldDB" id="A0A1C3RFR5"/>
<name>A0A1C3RFR5_9PROT</name>
<feature type="domain" description="Hemerythrin-like" evidence="5">
    <location>
        <begin position="13"/>
        <end position="96"/>
    </location>
</feature>
<dbReference type="InterPro" id="IPR012827">
    <property type="entry name" value="Hemerythrin_metal-bd"/>
</dbReference>
<organism evidence="6 7">
    <name type="scientific">Candidatus Terasakiella magnetica</name>
    <dbReference type="NCBI Taxonomy" id="1867952"/>
    <lineage>
        <taxon>Bacteria</taxon>
        <taxon>Pseudomonadati</taxon>
        <taxon>Pseudomonadota</taxon>
        <taxon>Alphaproteobacteria</taxon>
        <taxon>Rhodospirillales</taxon>
        <taxon>Terasakiellaceae</taxon>
        <taxon>Terasakiella</taxon>
    </lineage>
</organism>
<dbReference type="InterPro" id="IPR016131">
    <property type="entry name" value="Haemerythrin_Fe_BS"/>
</dbReference>
<dbReference type="GO" id="GO:0046872">
    <property type="term" value="F:metal ion binding"/>
    <property type="evidence" value="ECO:0007669"/>
    <property type="project" value="UniProtKB-KW"/>
</dbReference>
<reference evidence="6 7" key="1">
    <citation type="submission" date="2016-07" db="EMBL/GenBank/DDBJ databases">
        <authorList>
            <person name="Lefevre C.T."/>
        </authorList>
    </citation>
    <scope>NUCLEOTIDE SEQUENCE [LARGE SCALE GENOMIC DNA]</scope>
    <source>
        <strain evidence="6">PR1</strain>
    </source>
</reference>
<dbReference type="STRING" id="1867952.MTBPR1_190021"/>
<sequence length="138" mass="15869">MIKFDDSFMLECEEIDKDHAWLNQLAEDISAAIDEDRAEDCAELARRFVSLCKKHFGAEESLLKRAGYPDAQHHHEHHQSLYGKMETIVKLGEAAATNELARKSLKKEVFYLLMDDIINEDLSFKEFVHKMSKAQAKA</sequence>
<dbReference type="Proteomes" id="UP000231658">
    <property type="component" value="Unassembled WGS sequence"/>
</dbReference>
<gene>
    <name evidence="6" type="ORF">MTBPR1_190021</name>
</gene>
<dbReference type="RefSeq" id="WP_069186826.1">
    <property type="nucleotide sequence ID" value="NZ_FLYE01000011.1"/>
</dbReference>
<dbReference type="OrthoDB" id="7357513at2"/>
<dbReference type="PANTHER" id="PTHR37164">
    <property type="entry name" value="BACTERIOHEMERYTHRIN"/>
    <property type="match status" value="1"/>
</dbReference>
<keyword evidence="3" id="KW-0479">Metal-binding</keyword>